<dbReference type="Proteomes" id="UP001144471">
    <property type="component" value="Unassembled WGS sequence"/>
</dbReference>
<dbReference type="EMBL" id="BSDY01000005">
    <property type="protein sequence ID" value="GLI55836.1"/>
    <property type="molecule type" value="Genomic_DNA"/>
</dbReference>
<proteinExistence type="predicted"/>
<name>A0A9W6GLB0_9FUSO</name>
<dbReference type="RefSeq" id="WP_281834585.1">
    <property type="nucleotide sequence ID" value="NZ_BSDY01000005.1"/>
</dbReference>
<gene>
    <name evidence="1" type="ORF">PM10SUCC1_13500</name>
</gene>
<protein>
    <submittedName>
        <fullName evidence="1">Uncharacterized protein</fullName>
    </submittedName>
</protein>
<dbReference type="AlphaFoldDB" id="A0A9W6GLB0"/>
<accession>A0A9W6GLB0</accession>
<evidence type="ECO:0000313" key="1">
    <source>
        <dbReference type="EMBL" id="GLI55836.1"/>
    </source>
</evidence>
<sequence length="101" mass="11345">MRVGIGQNTQEAKRLADEVSLAVIRYIKEKGIEDVAVVQSEFYGYSGDKPIIELAIPKMGQVVFGNMEPGEAVKLVEKYMVNTQEIAHFLVDNHGDRKKKH</sequence>
<evidence type="ECO:0000313" key="2">
    <source>
        <dbReference type="Proteomes" id="UP001144471"/>
    </source>
</evidence>
<keyword evidence="2" id="KW-1185">Reference proteome</keyword>
<reference evidence="1" key="1">
    <citation type="submission" date="2022-12" db="EMBL/GenBank/DDBJ databases">
        <title>Reference genome sequencing for broad-spectrum identification of bacterial and archaeal isolates by mass spectrometry.</title>
        <authorList>
            <person name="Sekiguchi Y."/>
            <person name="Tourlousse D.M."/>
        </authorList>
    </citation>
    <scope>NUCLEOTIDE SEQUENCE</scope>
    <source>
        <strain evidence="1">10succ1</strain>
    </source>
</reference>
<comment type="caution">
    <text evidence="1">The sequence shown here is derived from an EMBL/GenBank/DDBJ whole genome shotgun (WGS) entry which is preliminary data.</text>
</comment>
<organism evidence="1 2">
    <name type="scientific">Propionigenium maris DSM 9537</name>
    <dbReference type="NCBI Taxonomy" id="1123000"/>
    <lineage>
        <taxon>Bacteria</taxon>
        <taxon>Fusobacteriati</taxon>
        <taxon>Fusobacteriota</taxon>
        <taxon>Fusobacteriia</taxon>
        <taxon>Fusobacteriales</taxon>
        <taxon>Fusobacteriaceae</taxon>
        <taxon>Propionigenium</taxon>
    </lineage>
</organism>